<evidence type="ECO:0000313" key="2">
    <source>
        <dbReference type="Proteomes" id="UP000014184"/>
    </source>
</evidence>
<gene>
    <name evidence="1" type="ORF">TM51_14901</name>
</gene>
<dbReference type="RefSeq" id="WP_011293323.1">
    <property type="nucleotide sequence ID" value="NZ_AOSG01000086.1"/>
</dbReference>
<evidence type="ECO:0000313" key="1">
    <source>
        <dbReference type="EMBL" id="EOR70046.1"/>
    </source>
</evidence>
<dbReference type="Proteomes" id="UP000014184">
    <property type="component" value="Unassembled WGS sequence"/>
</dbReference>
<keyword evidence="2" id="KW-1185">Reference proteome</keyword>
<dbReference type="AlphaFoldDB" id="A0A9P2T725"/>
<dbReference type="EMBL" id="AOSG01000086">
    <property type="protein sequence ID" value="EOR70046.1"/>
    <property type="molecule type" value="Genomic_DNA"/>
</dbReference>
<name>A0A9P2T725_THEFU</name>
<comment type="caution">
    <text evidence="1">The sequence shown here is derived from an EMBL/GenBank/DDBJ whole genome shotgun (WGS) entry which is preliminary data.</text>
</comment>
<proteinExistence type="predicted"/>
<organism evidence="1 2">
    <name type="scientific">Thermobifida fusca TM51</name>
    <dbReference type="NCBI Taxonomy" id="1169414"/>
    <lineage>
        <taxon>Bacteria</taxon>
        <taxon>Bacillati</taxon>
        <taxon>Actinomycetota</taxon>
        <taxon>Actinomycetes</taxon>
        <taxon>Streptosporangiales</taxon>
        <taxon>Nocardiopsidaceae</taxon>
        <taxon>Thermobifida</taxon>
    </lineage>
</organism>
<accession>A0A9P2T725</accession>
<sequence>MFSGMPTVSASSTTSVTERNETITVSPEGIGDIVMAGEASGYAHLAARAVPTVGQLTTAARRAAALLAQPELWPRQYGQWQRPPRPVRQRVPGRMRMSVVALAPNGFVTLPAARPTAPVHGDVLLVVHGRMHAVIIGSDGRLLAVQELVAGRTRVLGGVDGRQLVNTGSEPAVVVRVTA</sequence>
<reference evidence="1 2" key="1">
    <citation type="journal article" date="2013" name="Genome Announc.">
        <title>Draft Genome Sequence of the Lignocellulose Decomposer Thermobifida fusca Strain TM51.</title>
        <authorList>
            <person name="Toth A."/>
            <person name="Barna T."/>
            <person name="Nagy I."/>
            <person name="Horvath B."/>
            <person name="Nagy I."/>
            <person name="Tancsics A."/>
            <person name="Kriszt B."/>
            <person name="Baka E."/>
            <person name="Fekete C."/>
            <person name="Kukolya J."/>
        </authorList>
    </citation>
    <scope>NUCLEOTIDE SEQUENCE [LARGE SCALE GENOMIC DNA]</scope>
    <source>
        <strain evidence="1 2">TM51</strain>
    </source>
</reference>
<protein>
    <submittedName>
        <fullName evidence="1">Uncharacterized protein</fullName>
    </submittedName>
</protein>